<evidence type="ECO:0000256" key="1">
    <source>
        <dbReference type="ARBA" id="ARBA00004173"/>
    </source>
</evidence>
<proteinExistence type="inferred from homology"/>
<comment type="similarity">
    <text evidence="2">Belongs to the mitochondrion-specific ribosomal protein mS29 family.</text>
</comment>
<evidence type="ECO:0000256" key="7">
    <source>
        <dbReference type="ARBA" id="ARBA00035140"/>
    </source>
</evidence>
<dbReference type="PANTHER" id="PTHR12810">
    <property type="entry name" value="MITOCHONDRIAL 28S RIBOSOMAL PROTEIN S29"/>
    <property type="match status" value="1"/>
</dbReference>
<keyword evidence="4 9" id="KW-0689">Ribosomal protein</keyword>
<dbReference type="Proteomes" id="UP000019374">
    <property type="component" value="Unassembled WGS sequence"/>
</dbReference>
<dbReference type="OrthoDB" id="274828at2759"/>
<keyword evidence="5" id="KW-0496">Mitochondrion</keyword>
<dbReference type="AlphaFoldDB" id="T5AFA7"/>
<keyword evidence="6" id="KW-0687">Ribonucleoprotein</keyword>
<evidence type="ECO:0000256" key="5">
    <source>
        <dbReference type="ARBA" id="ARBA00023128"/>
    </source>
</evidence>
<dbReference type="Pfam" id="PF10236">
    <property type="entry name" value="DAP3"/>
    <property type="match status" value="1"/>
</dbReference>
<evidence type="ECO:0000313" key="9">
    <source>
        <dbReference type="EMBL" id="EQL01264.1"/>
    </source>
</evidence>
<dbReference type="EMBL" id="KE652526">
    <property type="protein sequence ID" value="EQL01264.1"/>
    <property type="molecule type" value="Genomic_DNA"/>
</dbReference>
<evidence type="ECO:0000256" key="3">
    <source>
        <dbReference type="ARBA" id="ARBA00022946"/>
    </source>
</evidence>
<dbReference type="eggNOG" id="KOG3928">
    <property type="taxonomic scope" value="Eukaryota"/>
</dbReference>
<keyword evidence="3" id="KW-0809">Transit peptide</keyword>
<evidence type="ECO:0000313" key="10">
    <source>
        <dbReference type="Proteomes" id="UP000019374"/>
    </source>
</evidence>
<evidence type="ECO:0000256" key="4">
    <source>
        <dbReference type="ARBA" id="ARBA00022980"/>
    </source>
</evidence>
<sequence length="467" mass="51463">MATASRLRSLMRPSCPVASRIQPVTLPKAPFSSSAALAAVPAALSRKDMPQKHKSASKKRKAPIVPVKKANPGERKAFRKRIQLSNNGALPVSGLGELGPETMASEESKGKMFAIPDKVVDQLRALQAFKTTQMWRLFRRPHVLVRNETAELMGRVEAAKEIEAAKEKKEALRCVLTGSRLSGKSLVLLQAMTHALLNEWVVISIPEGQDLTNGNTEYSPIANTKPMQFAQPVYCINLLQNIYKANRSVLEKLRSQRDWTQTISGLRKGATLADLAEGAKESEYAWPTLHALWTELTLPGRPPVLLGLDGLPHINKMSDYRDPSYNPVHAHQLALVRLFVDALSGKTPLPNGGAVIAANSENNRQRHPSQELALSQLEAGQAGAEVPRPDPFERRYDDRVYDALKNTYVLRVGGASKDESRVLMEYWGASGLFKDVVDTETVAQKWALAGHGIVGEMERASLMTMRM</sequence>
<organism evidence="9 10">
    <name type="scientific">Ophiocordyceps sinensis (strain Co18 / CGMCC 3.14243)</name>
    <name type="common">Yarsagumba caterpillar fungus</name>
    <name type="synonym">Hirsutella sinensis</name>
    <dbReference type="NCBI Taxonomy" id="911162"/>
    <lineage>
        <taxon>Eukaryota</taxon>
        <taxon>Fungi</taxon>
        <taxon>Dikarya</taxon>
        <taxon>Ascomycota</taxon>
        <taxon>Pezizomycotina</taxon>
        <taxon>Sordariomycetes</taxon>
        <taxon>Hypocreomycetidae</taxon>
        <taxon>Hypocreales</taxon>
        <taxon>Ophiocordycipitaceae</taxon>
        <taxon>Ophiocordyceps</taxon>
    </lineage>
</organism>
<protein>
    <recommendedName>
        <fullName evidence="7">Small ribosomal subunit protein mS29</fullName>
    </recommendedName>
</protein>
<gene>
    <name evidence="9" type="ORF">OCS_03023</name>
</gene>
<evidence type="ECO:0000256" key="8">
    <source>
        <dbReference type="SAM" id="MobiDB-lite"/>
    </source>
</evidence>
<evidence type="ECO:0000256" key="6">
    <source>
        <dbReference type="ARBA" id="ARBA00023274"/>
    </source>
</evidence>
<reference evidence="9 10" key="1">
    <citation type="journal article" date="2013" name="Chin. Sci. Bull.">
        <title>Genome survey uncovers the secrets of sex and lifestyle in caterpillar fungus.</title>
        <authorList>
            <person name="Hu X."/>
            <person name="Zhang Y."/>
            <person name="Xiao G."/>
            <person name="Zheng P."/>
            <person name="Xia Y."/>
            <person name="Zhang X."/>
            <person name="St Leger R.J."/>
            <person name="Liu X."/>
            <person name="Wang C."/>
        </authorList>
    </citation>
    <scope>NUCLEOTIDE SEQUENCE [LARGE SCALE GENOMIC DNA]</scope>
    <source>
        <strain evidence="10">Co18 / CGMCC 3.14243</strain>
        <tissue evidence="9">Fruit-body</tissue>
    </source>
</reference>
<comment type="subcellular location">
    <subcellularLocation>
        <location evidence="1">Mitochondrion</location>
    </subcellularLocation>
</comment>
<evidence type="ECO:0000256" key="2">
    <source>
        <dbReference type="ARBA" id="ARBA00009863"/>
    </source>
</evidence>
<name>T5AFA7_OPHSC</name>
<feature type="compositionally biased region" description="Basic residues" evidence="8">
    <location>
        <begin position="52"/>
        <end position="62"/>
    </location>
</feature>
<dbReference type="GO" id="GO:0003735">
    <property type="term" value="F:structural constituent of ribosome"/>
    <property type="evidence" value="ECO:0007669"/>
    <property type="project" value="TreeGrafter"/>
</dbReference>
<dbReference type="PANTHER" id="PTHR12810:SF0">
    <property type="entry name" value="SMALL RIBOSOMAL SUBUNIT PROTEIN MS29"/>
    <property type="match status" value="1"/>
</dbReference>
<dbReference type="InterPro" id="IPR019368">
    <property type="entry name" value="Ribosomal_mS29"/>
</dbReference>
<dbReference type="HOGENOM" id="CLU_046315_1_0_1"/>
<dbReference type="GO" id="GO:0005763">
    <property type="term" value="C:mitochondrial small ribosomal subunit"/>
    <property type="evidence" value="ECO:0007669"/>
    <property type="project" value="TreeGrafter"/>
</dbReference>
<feature type="region of interest" description="Disordered" evidence="8">
    <location>
        <begin position="43"/>
        <end position="62"/>
    </location>
</feature>
<accession>T5AFA7</accession>